<feature type="domain" description="Pentatricopeptide repeat-containing protein-mitochondrial" evidence="6">
    <location>
        <begin position="213"/>
        <end position="337"/>
    </location>
</feature>
<keyword evidence="2" id="KW-0677">Repeat</keyword>
<evidence type="ECO:0000256" key="4">
    <source>
        <dbReference type="ARBA" id="ARBA00044511"/>
    </source>
</evidence>
<dbReference type="Proteomes" id="UP000242146">
    <property type="component" value="Unassembled WGS sequence"/>
</dbReference>
<dbReference type="Pfam" id="PF13812">
    <property type="entry name" value="PPR_3"/>
    <property type="match status" value="1"/>
</dbReference>
<feature type="repeat" description="PPR" evidence="5">
    <location>
        <begin position="312"/>
        <end position="346"/>
    </location>
</feature>
<dbReference type="Gene3D" id="1.25.40.10">
    <property type="entry name" value="Tetratricopeptide repeat domain"/>
    <property type="match status" value="2"/>
</dbReference>
<dbReference type="InterPro" id="IPR002885">
    <property type="entry name" value="PPR_rpt"/>
</dbReference>
<dbReference type="InterPro" id="IPR011990">
    <property type="entry name" value="TPR-like_helical_dom_sf"/>
</dbReference>
<evidence type="ECO:0000256" key="2">
    <source>
        <dbReference type="ARBA" id="ARBA00022737"/>
    </source>
</evidence>
<dbReference type="Pfam" id="PF23276">
    <property type="entry name" value="TPR_24"/>
    <property type="match status" value="2"/>
</dbReference>
<dbReference type="AlphaFoldDB" id="A0A1X2GR66"/>
<sequence>MSDLDNPAKLERSRSILQQLDASNLKPNLSIYDRLLDVHGSQKDPSVMLTLFDLMAQHNVDPPLDFYHRALHFSGRNANCVVQAQLLDLMDQRQLPYTITTYEYMIRCAAKNIELERALDILDRMVQQDMVPTESSIFVALLLAIDLREPREADRLWQLAHRFHPTSPSMATHALSVLRLAAYLDQYELVRTYWRLVVTENNRVVDDGLGNLAIMTAARAKDAQLSYDIMLHLAENGFRLTEHHFSCLLDAFASTLDMNHTFRVFEAMRTARIPVTKATGVSVARRLGSDVNAIHLARQALQDIYTQFGCVDIMAFNIVIHAFAHHGDLDEALRTYDMAADLAIVPDIDTLEALLDACVHSRNADKGTALFHEFLQQKKLEPSTSTLSKMIVLVCTEHSNYEAAFTYLEQIKKRGQLPYRGAYYRLVKKLAACDDPRLALAVKDMEACGYTLSTHLQAYIADKASLSEKRRALASSQPTVVSST</sequence>
<evidence type="ECO:0000259" key="6">
    <source>
        <dbReference type="Pfam" id="PF23276"/>
    </source>
</evidence>
<dbReference type="InterPro" id="IPR057027">
    <property type="entry name" value="TPR_mt"/>
</dbReference>
<gene>
    <name evidence="7" type="ORF">DM01DRAFT_300244</name>
</gene>
<accession>A0A1X2GR66</accession>
<name>A0A1X2GR66_9FUNG</name>
<dbReference type="STRING" id="101127.A0A1X2GR66"/>
<dbReference type="EMBL" id="MCGT01000005">
    <property type="protein sequence ID" value="ORX59482.1"/>
    <property type="molecule type" value="Genomic_DNA"/>
</dbReference>
<feature type="repeat" description="PPR" evidence="5">
    <location>
        <begin position="98"/>
        <end position="132"/>
    </location>
</feature>
<evidence type="ECO:0000313" key="7">
    <source>
        <dbReference type="EMBL" id="ORX59482.1"/>
    </source>
</evidence>
<evidence type="ECO:0000313" key="8">
    <source>
        <dbReference type="Proteomes" id="UP000242146"/>
    </source>
</evidence>
<dbReference type="PANTHER" id="PTHR47447:SF17">
    <property type="entry name" value="OS12G0638900 PROTEIN"/>
    <property type="match status" value="1"/>
</dbReference>
<dbReference type="PROSITE" id="PS51375">
    <property type="entry name" value="PPR"/>
    <property type="match status" value="2"/>
</dbReference>
<evidence type="ECO:0000256" key="1">
    <source>
        <dbReference type="ARBA" id="ARBA00006192"/>
    </source>
</evidence>
<protein>
    <recommendedName>
        <fullName evidence="6">Pentatricopeptide repeat-containing protein-mitochondrial domain-containing protein</fullName>
    </recommendedName>
</protein>
<comment type="function">
    <text evidence="3">Regulates mitochondrial small subunit maturation by controlling 15S rRNA 5'-end processing. Localizes to the 5' precursor of the 15S rRNA in a position that is subsequently occupied by mS47 in the mature yeast mtSSU. Uses structure and sequence-specific RNA recognition, binding to a single-stranded region of the precursor and specifically recognizing bases -6 to -1. The exchange of Ccm1 for mS47 is coupled to the irreversible removal of precursor rRNA that is accompanied by conformational changes of the mitoribosomal proteins uS5m and mS26. These conformational changes signal completion of 5'-end rRNA processing through protection of the mature 5'-end of the 15S rRNA and stabilization of mS47. The removal of the 5' precursor together with the dissociation of Ccm1 may be catalyzed by the 5'-3' exoribonuclease Pet127. Involved in the specific removal of group I introns in mitochondrial encoded transcripts.</text>
</comment>
<dbReference type="OrthoDB" id="185373at2759"/>
<dbReference type="PANTHER" id="PTHR47447">
    <property type="entry name" value="OS03G0856100 PROTEIN"/>
    <property type="match status" value="1"/>
</dbReference>
<comment type="subunit">
    <text evidence="4">Binds to mitochondrial small subunit 15S rRNA.</text>
</comment>
<proteinExistence type="inferred from homology"/>
<organism evidence="7 8">
    <name type="scientific">Hesseltinella vesiculosa</name>
    <dbReference type="NCBI Taxonomy" id="101127"/>
    <lineage>
        <taxon>Eukaryota</taxon>
        <taxon>Fungi</taxon>
        <taxon>Fungi incertae sedis</taxon>
        <taxon>Mucoromycota</taxon>
        <taxon>Mucoromycotina</taxon>
        <taxon>Mucoromycetes</taxon>
        <taxon>Mucorales</taxon>
        <taxon>Cunninghamellaceae</taxon>
        <taxon>Hesseltinella</taxon>
    </lineage>
</organism>
<reference evidence="7 8" key="1">
    <citation type="submission" date="2016-07" db="EMBL/GenBank/DDBJ databases">
        <title>Pervasive Adenine N6-methylation of Active Genes in Fungi.</title>
        <authorList>
            <consortium name="DOE Joint Genome Institute"/>
            <person name="Mondo S.J."/>
            <person name="Dannebaum R.O."/>
            <person name="Kuo R.C."/>
            <person name="Labutti K."/>
            <person name="Haridas S."/>
            <person name="Kuo A."/>
            <person name="Salamov A."/>
            <person name="Ahrendt S.R."/>
            <person name="Lipzen A."/>
            <person name="Sullivan W."/>
            <person name="Andreopoulos W.B."/>
            <person name="Clum A."/>
            <person name="Lindquist E."/>
            <person name="Daum C."/>
            <person name="Ramamoorthy G.K."/>
            <person name="Gryganskyi A."/>
            <person name="Culley D."/>
            <person name="Magnuson J.K."/>
            <person name="James T.Y."/>
            <person name="O'Malley M.A."/>
            <person name="Stajich J.E."/>
            <person name="Spatafora J.W."/>
            <person name="Visel A."/>
            <person name="Grigoriev I.V."/>
        </authorList>
    </citation>
    <scope>NUCLEOTIDE SEQUENCE [LARGE SCALE GENOMIC DNA]</scope>
    <source>
        <strain evidence="7 8">NRRL 3301</strain>
    </source>
</reference>
<comment type="caution">
    <text evidence="7">The sequence shown here is derived from an EMBL/GenBank/DDBJ whole genome shotgun (WGS) entry which is preliminary data.</text>
</comment>
<dbReference type="NCBIfam" id="TIGR00756">
    <property type="entry name" value="PPR"/>
    <property type="match status" value="2"/>
</dbReference>
<feature type="domain" description="Pentatricopeptide repeat-containing protein-mitochondrial" evidence="6">
    <location>
        <begin position="70"/>
        <end position="178"/>
    </location>
</feature>
<comment type="similarity">
    <text evidence="1">Belongs to the CCM1 family.</text>
</comment>
<evidence type="ECO:0000256" key="3">
    <source>
        <dbReference type="ARBA" id="ARBA00044493"/>
    </source>
</evidence>
<evidence type="ECO:0000256" key="5">
    <source>
        <dbReference type="PROSITE-ProRule" id="PRU00708"/>
    </source>
</evidence>
<keyword evidence="8" id="KW-1185">Reference proteome</keyword>